<name>A0AAV7TUC5_PLEWA</name>
<gene>
    <name evidence="2" type="ORF">NDU88_005577</name>
</gene>
<dbReference type="Proteomes" id="UP001066276">
    <property type="component" value="Chromosome 3_2"/>
</dbReference>
<protein>
    <submittedName>
        <fullName evidence="2">Uncharacterized protein</fullName>
    </submittedName>
</protein>
<proteinExistence type="predicted"/>
<evidence type="ECO:0000256" key="1">
    <source>
        <dbReference type="SAM" id="MobiDB-lite"/>
    </source>
</evidence>
<comment type="caution">
    <text evidence="2">The sequence shown here is derived from an EMBL/GenBank/DDBJ whole genome shotgun (WGS) entry which is preliminary data.</text>
</comment>
<accession>A0AAV7TUC5</accession>
<keyword evidence="3" id="KW-1185">Reference proteome</keyword>
<sequence length="93" mass="9192">MAPAGARGSVLSPCRPRGGASGVGLADPEVLSCPLRDADTLGTAGALNGPKQTGGGATTGTRILPGTNARDADGDNLSRLPYFGRGTQEAATR</sequence>
<evidence type="ECO:0000313" key="2">
    <source>
        <dbReference type="EMBL" id="KAJ1180355.1"/>
    </source>
</evidence>
<feature type="region of interest" description="Disordered" evidence="1">
    <location>
        <begin position="42"/>
        <end position="93"/>
    </location>
</feature>
<evidence type="ECO:0000313" key="3">
    <source>
        <dbReference type="Proteomes" id="UP001066276"/>
    </source>
</evidence>
<feature type="region of interest" description="Disordered" evidence="1">
    <location>
        <begin position="1"/>
        <end position="25"/>
    </location>
</feature>
<dbReference type="EMBL" id="JANPWB010000006">
    <property type="protein sequence ID" value="KAJ1180355.1"/>
    <property type="molecule type" value="Genomic_DNA"/>
</dbReference>
<organism evidence="2 3">
    <name type="scientific">Pleurodeles waltl</name>
    <name type="common">Iberian ribbed newt</name>
    <dbReference type="NCBI Taxonomy" id="8319"/>
    <lineage>
        <taxon>Eukaryota</taxon>
        <taxon>Metazoa</taxon>
        <taxon>Chordata</taxon>
        <taxon>Craniata</taxon>
        <taxon>Vertebrata</taxon>
        <taxon>Euteleostomi</taxon>
        <taxon>Amphibia</taxon>
        <taxon>Batrachia</taxon>
        <taxon>Caudata</taxon>
        <taxon>Salamandroidea</taxon>
        <taxon>Salamandridae</taxon>
        <taxon>Pleurodelinae</taxon>
        <taxon>Pleurodeles</taxon>
    </lineage>
</organism>
<reference evidence="2" key="1">
    <citation type="journal article" date="2022" name="bioRxiv">
        <title>Sequencing and chromosome-scale assembly of the giantPleurodeles waltlgenome.</title>
        <authorList>
            <person name="Brown T."/>
            <person name="Elewa A."/>
            <person name="Iarovenko S."/>
            <person name="Subramanian E."/>
            <person name="Araus A.J."/>
            <person name="Petzold A."/>
            <person name="Susuki M."/>
            <person name="Suzuki K.-i.T."/>
            <person name="Hayashi T."/>
            <person name="Toyoda A."/>
            <person name="Oliveira C."/>
            <person name="Osipova E."/>
            <person name="Leigh N.D."/>
            <person name="Simon A."/>
            <person name="Yun M.H."/>
        </authorList>
    </citation>
    <scope>NUCLEOTIDE SEQUENCE</scope>
    <source>
        <strain evidence="2">20211129_DDA</strain>
        <tissue evidence="2">Liver</tissue>
    </source>
</reference>
<dbReference type="AlphaFoldDB" id="A0AAV7TUC5"/>